<name>A0A191ZIB0_9GAMM</name>
<protein>
    <recommendedName>
        <fullName evidence="6">Glycosyl transferase family 1</fullName>
    </recommendedName>
</protein>
<evidence type="ECO:0000259" key="3">
    <source>
        <dbReference type="Pfam" id="PF13439"/>
    </source>
</evidence>
<dbReference type="RefSeq" id="WP_066100799.1">
    <property type="nucleotide sequence ID" value="NZ_CP016027.1"/>
</dbReference>
<feature type="domain" description="Glycosyltransferase subfamily 4-like N-terminal" evidence="3">
    <location>
        <begin position="15"/>
        <end position="188"/>
    </location>
</feature>
<dbReference type="CDD" id="cd03809">
    <property type="entry name" value="GT4_MtfB-like"/>
    <property type="match status" value="1"/>
</dbReference>
<organism evidence="4 5">
    <name type="scientific">Halothiobacillus diazotrophicus</name>
    <dbReference type="NCBI Taxonomy" id="1860122"/>
    <lineage>
        <taxon>Bacteria</taxon>
        <taxon>Pseudomonadati</taxon>
        <taxon>Pseudomonadota</taxon>
        <taxon>Gammaproteobacteria</taxon>
        <taxon>Chromatiales</taxon>
        <taxon>Halothiobacillaceae</taxon>
        <taxon>Halothiobacillus</taxon>
    </lineage>
</organism>
<evidence type="ECO:0000259" key="2">
    <source>
        <dbReference type="Pfam" id="PF00534"/>
    </source>
</evidence>
<dbReference type="FunFam" id="3.40.50.2000:FF:000119">
    <property type="entry name" value="Glycosyl transferase group 1"/>
    <property type="match status" value="1"/>
</dbReference>
<feature type="domain" description="Glycosyl transferase family 1" evidence="2">
    <location>
        <begin position="208"/>
        <end position="362"/>
    </location>
</feature>
<dbReference type="InterPro" id="IPR028098">
    <property type="entry name" value="Glyco_trans_4-like_N"/>
</dbReference>
<dbReference type="GO" id="GO:0009103">
    <property type="term" value="P:lipopolysaccharide biosynthetic process"/>
    <property type="evidence" value="ECO:0007669"/>
    <property type="project" value="TreeGrafter"/>
</dbReference>
<dbReference type="InterPro" id="IPR001296">
    <property type="entry name" value="Glyco_trans_1"/>
</dbReference>
<dbReference type="Pfam" id="PF00534">
    <property type="entry name" value="Glycos_transf_1"/>
    <property type="match status" value="1"/>
</dbReference>
<dbReference type="AlphaFoldDB" id="A0A191ZIB0"/>
<dbReference type="PANTHER" id="PTHR46401:SF2">
    <property type="entry name" value="GLYCOSYLTRANSFERASE WBBK-RELATED"/>
    <property type="match status" value="1"/>
</dbReference>
<accession>A0A191ZIB0</accession>
<dbReference type="OrthoDB" id="9764577at2"/>
<dbReference type="Gene3D" id="3.40.50.2000">
    <property type="entry name" value="Glycogen Phosphorylase B"/>
    <property type="match status" value="2"/>
</dbReference>
<sequence>MKLLFHLDRSSARTGIGFYTQHLVESLRAHPDVTSLVGFSGGEIFQGDAVSWVFDEPSSQTAGLGQRLAPWLRRIPGAYDLRQRRRNWAAARILPAYAKTGYIYHEPNFIPVRYPGKQVITVHDLSHVHQPAFHPPARVAYLNARLGPAMSRADVILTDSHFVAEEIQSVYGVPEERVYVAHLGVSPDFRPRTADETASTRAGFQLRDRGFVLSVATLEPRKNLIRLIDAYARLPSTLRSAYPLVLVGGVGWQNADLLTRVQAMESAGELIRTGYLPQAQVLDLYASAAIFAYPSLYEGFGLPVLEAFASGTPVLTSNVASLPEVSGGAAIEVDPHSIQDIADGLHRLLEDSALRVRIVQQGLDRAQLFSWTRCAEQTLDAYRILS</sequence>
<keyword evidence="1" id="KW-0808">Transferase</keyword>
<evidence type="ECO:0000313" key="5">
    <source>
        <dbReference type="Proteomes" id="UP000078596"/>
    </source>
</evidence>
<keyword evidence="5" id="KW-1185">Reference proteome</keyword>
<proteinExistence type="predicted"/>
<dbReference type="PANTHER" id="PTHR46401">
    <property type="entry name" value="GLYCOSYLTRANSFERASE WBBK-RELATED"/>
    <property type="match status" value="1"/>
</dbReference>
<reference evidence="4 5" key="1">
    <citation type="submission" date="2016-06" db="EMBL/GenBank/DDBJ databases">
        <title>Insight into the functional genes involving in sulfur oxidation in Pearl River water.</title>
        <authorList>
            <person name="Luo J."/>
            <person name="Tan X."/>
            <person name="Lin W."/>
        </authorList>
    </citation>
    <scope>NUCLEOTIDE SEQUENCE [LARGE SCALE GENOMIC DNA]</scope>
    <source>
        <strain evidence="4 5">LS2</strain>
    </source>
</reference>
<dbReference type="SUPFAM" id="SSF53756">
    <property type="entry name" value="UDP-Glycosyltransferase/glycogen phosphorylase"/>
    <property type="match status" value="1"/>
</dbReference>
<dbReference type="STRING" id="1860122.A9404_09600"/>
<dbReference type="KEGG" id="haz:A9404_09600"/>
<dbReference type="EMBL" id="CP016027">
    <property type="protein sequence ID" value="ANJ67605.1"/>
    <property type="molecule type" value="Genomic_DNA"/>
</dbReference>
<evidence type="ECO:0008006" key="6">
    <source>
        <dbReference type="Google" id="ProtNLM"/>
    </source>
</evidence>
<evidence type="ECO:0000313" key="4">
    <source>
        <dbReference type="EMBL" id="ANJ67605.1"/>
    </source>
</evidence>
<dbReference type="Proteomes" id="UP000078596">
    <property type="component" value="Chromosome"/>
</dbReference>
<evidence type="ECO:0000256" key="1">
    <source>
        <dbReference type="ARBA" id="ARBA00022679"/>
    </source>
</evidence>
<gene>
    <name evidence="4" type="ORF">A9404_09600</name>
</gene>
<dbReference type="GO" id="GO:0016757">
    <property type="term" value="F:glycosyltransferase activity"/>
    <property type="evidence" value="ECO:0007669"/>
    <property type="project" value="InterPro"/>
</dbReference>
<dbReference type="Pfam" id="PF13439">
    <property type="entry name" value="Glyco_transf_4"/>
    <property type="match status" value="1"/>
</dbReference>